<gene>
    <name evidence="2" type="ORF">BH720_10285</name>
</gene>
<reference evidence="2" key="1">
    <citation type="submission" date="2016-09" db="EMBL/GenBank/DDBJ databases">
        <title>Draft genome of thermotolerant cyanobacterium Desertifilum sp. strain IPPAS B-1220.</title>
        <authorList>
            <person name="Sinetova M.A."/>
            <person name="Bolakhan K."/>
            <person name="Zayadan B.K."/>
            <person name="Mironov K.S."/>
            <person name="Ustinova V."/>
            <person name="Kupriyanova E.V."/>
            <person name="Sidorov R.A."/>
            <person name="Skrypnik A.N."/>
            <person name="Gogoleva N.E."/>
            <person name="Gogolev Y.V."/>
            <person name="Los D.A."/>
        </authorList>
    </citation>
    <scope>NUCLEOTIDE SEQUENCE [LARGE SCALE GENOMIC DNA]</scope>
    <source>
        <strain evidence="2">IPPAS B-1220</strain>
    </source>
</reference>
<comment type="caution">
    <text evidence="2">The sequence shown here is derived from an EMBL/GenBank/DDBJ whole genome shotgun (WGS) entry which is preliminary data.</text>
</comment>
<evidence type="ECO:0000313" key="2">
    <source>
        <dbReference type="EMBL" id="OEJ75110.1"/>
    </source>
</evidence>
<organism evidence="2">
    <name type="scientific">Desertifilum tharense IPPAS B-1220</name>
    <dbReference type="NCBI Taxonomy" id="1781255"/>
    <lineage>
        <taxon>Bacteria</taxon>
        <taxon>Bacillati</taxon>
        <taxon>Cyanobacteriota</taxon>
        <taxon>Cyanophyceae</taxon>
        <taxon>Desertifilales</taxon>
        <taxon>Desertifilaceae</taxon>
        <taxon>Desertifilum</taxon>
    </lineage>
</organism>
<dbReference type="Pfam" id="PF07883">
    <property type="entry name" value="Cupin_2"/>
    <property type="match status" value="1"/>
</dbReference>
<dbReference type="STRING" id="1781255.BH720_10285"/>
<sequence>MNTPTVRSQSLSPGESLVAQLQDKIEYAETGVLSKVLLKVPSCQYTLFCLAAGTDITEHTSTRNAVIYVLEGQGTLTLEGKEIPLEPSVFIFMPANAPHALKAEANLAFLLTLSEG</sequence>
<dbReference type="PANTHER" id="PTHR37694">
    <property type="entry name" value="SLR8022 PROTEIN"/>
    <property type="match status" value="1"/>
</dbReference>
<dbReference type="PANTHER" id="PTHR37694:SF1">
    <property type="entry name" value="SLR8022 PROTEIN"/>
    <property type="match status" value="1"/>
</dbReference>
<dbReference type="InterPro" id="IPR014710">
    <property type="entry name" value="RmlC-like_jellyroll"/>
</dbReference>
<proteinExistence type="predicted"/>
<dbReference type="Gene3D" id="2.60.120.10">
    <property type="entry name" value="Jelly Rolls"/>
    <property type="match status" value="1"/>
</dbReference>
<dbReference type="CDD" id="cd02230">
    <property type="entry name" value="cupin_HP0902-like"/>
    <property type="match status" value="1"/>
</dbReference>
<name>A0A1E5QKB9_9CYAN</name>
<evidence type="ECO:0000259" key="1">
    <source>
        <dbReference type="Pfam" id="PF07883"/>
    </source>
</evidence>
<dbReference type="AlphaFoldDB" id="A0A1E5QKB9"/>
<dbReference type="RefSeq" id="WP_069967108.1">
    <property type="nucleotide sequence ID" value="NZ_CM124774.1"/>
</dbReference>
<dbReference type="SUPFAM" id="SSF51182">
    <property type="entry name" value="RmlC-like cupins"/>
    <property type="match status" value="1"/>
</dbReference>
<dbReference type="OrthoDB" id="510157at2"/>
<dbReference type="InterPro" id="IPR011051">
    <property type="entry name" value="RmlC_Cupin_sf"/>
</dbReference>
<feature type="domain" description="Cupin type-2" evidence="1">
    <location>
        <begin position="47"/>
        <end position="105"/>
    </location>
</feature>
<dbReference type="InterPro" id="IPR013096">
    <property type="entry name" value="Cupin_2"/>
</dbReference>
<protein>
    <submittedName>
        <fullName evidence="2">Cupin</fullName>
    </submittedName>
</protein>
<dbReference type="EMBL" id="MJGC01000053">
    <property type="protein sequence ID" value="OEJ75110.1"/>
    <property type="molecule type" value="Genomic_DNA"/>
</dbReference>
<accession>A0A1E5QKB9</accession>